<accession>A0ABR0AGX2</accession>
<dbReference type="Proteomes" id="UP001234178">
    <property type="component" value="Unassembled WGS sequence"/>
</dbReference>
<feature type="region of interest" description="Disordered" evidence="1">
    <location>
        <begin position="1"/>
        <end position="32"/>
    </location>
</feature>
<evidence type="ECO:0000256" key="1">
    <source>
        <dbReference type="SAM" id="MobiDB-lite"/>
    </source>
</evidence>
<dbReference type="EMBL" id="JAOYFB010000037">
    <property type="protein sequence ID" value="KAK4024380.1"/>
    <property type="molecule type" value="Genomic_DNA"/>
</dbReference>
<feature type="region of interest" description="Disordered" evidence="1">
    <location>
        <begin position="160"/>
        <end position="198"/>
    </location>
</feature>
<sequence length="213" mass="22704">MANHQRQGKPVDPVAKSPHCSQAKKGGTHKRIPLSDCSTGNYQFHISKASNNGKLINLASPREPSKMIYNIISMDQIVPAANNLFGAAQGEGSVILLDLGANDLPAFSVRLAPTEFEATDAGFSTMDHEPIDQGDGKAAVRVIGANDLLAFSNRLAPTESEATDAGFSTIDHEPTLNSAEPEPVSGDPKTSSANDQSDGEDFYLCAELYYLQL</sequence>
<evidence type="ECO:0000313" key="3">
    <source>
        <dbReference type="Proteomes" id="UP001234178"/>
    </source>
</evidence>
<gene>
    <name evidence="2" type="ORF">OUZ56_009802</name>
</gene>
<protein>
    <submittedName>
        <fullName evidence="2">Uncharacterized protein</fullName>
    </submittedName>
</protein>
<name>A0ABR0AGX2_9CRUS</name>
<proteinExistence type="predicted"/>
<comment type="caution">
    <text evidence="2">The sequence shown here is derived from an EMBL/GenBank/DDBJ whole genome shotgun (WGS) entry which is preliminary data.</text>
</comment>
<organism evidence="2 3">
    <name type="scientific">Daphnia magna</name>
    <dbReference type="NCBI Taxonomy" id="35525"/>
    <lineage>
        <taxon>Eukaryota</taxon>
        <taxon>Metazoa</taxon>
        <taxon>Ecdysozoa</taxon>
        <taxon>Arthropoda</taxon>
        <taxon>Crustacea</taxon>
        <taxon>Branchiopoda</taxon>
        <taxon>Diplostraca</taxon>
        <taxon>Cladocera</taxon>
        <taxon>Anomopoda</taxon>
        <taxon>Daphniidae</taxon>
        <taxon>Daphnia</taxon>
    </lineage>
</organism>
<keyword evidence="3" id="KW-1185">Reference proteome</keyword>
<reference evidence="2 3" key="1">
    <citation type="journal article" date="2023" name="Nucleic Acids Res.">
        <title>The hologenome of Daphnia magna reveals possible DNA methylation and microbiome-mediated evolution of the host genome.</title>
        <authorList>
            <person name="Chaturvedi A."/>
            <person name="Li X."/>
            <person name="Dhandapani V."/>
            <person name="Marshall H."/>
            <person name="Kissane S."/>
            <person name="Cuenca-Cambronero M."/>
            <person name="Asole G."/>
            <person name="Calvet F."/>
            <person name="Ruiz-Romero M."/>
            <person name="Marangio P."/>
            <person name="Guigo R."/>
            <person name="Rago D."/>
            <person name="Mirbahai L."/>
            <person name="Eastwood N."/>
            <person name="Colbourne J.K."/>
            <person name="Zhou J."/>
            <person name="Mallon E."/>
            <person name="Orsini L."/>
        </authorList>
    </citation>
    <scope>NUCLEOTIDE SEQUENCE [LARGE SCALE GENOMIC DNA]</scope>
    <source>
        <strain evidence="2">LRV0_1</strain>
    </source>
</reference>
<evidence type="ECO:0000313" key="2">
    <source>
        <dbReference type="EMBL" id="KAK4024380.1"/>
    </source>
</evidence>